<dbReference type="PANTHER" id="PTHR16435">
    <property type="entry name" value="SPERMATOGENESIS-ASSOCIATED PROTEIN 6 SPATA6"/>
    <property type="match status" value="1"/>
</dbReference>
<dbReference type="GO" id="GO:0120212">
    <property type="term" value="C:sperm head-tail coupling apparatus"/>
    <property type="evidence" value="ECO:0007669"/>
    <property type="project" value="InterPro"/>
</dbReference>
<reference evidence="1" key="2">
    <citation type="submission" date="2025-08" db="UniProtKB">
        <authorList>
            <consortium name="Ensembl"/>
        </authorList>
    </citation>
    <scope>IDENTIFICATION</scope>
</reference>
<name>A0A672ZQ05_9TELE</name>
<reference evidence="1" key="1">
    <citation type="submission" date="2019-06" db="EMBL/GenBank/DDBJ databases">
        <authorList>
            <consortium name="Wellcome Sanger Institute Data Sharing"/>
        </authorList>
    </citation>
    <scope>NUCLEOTIDE SEQUENCE [LARGE SCALE GENOMIC DNA]</scope>
</reference>
<dbReference type="Proteomes" id="UP000472271">
    <property type="component" value="Chromosome 4"/>
</dbReference>
<organism evidence="1 2">
    <name type="scientific">Sphaeramia orbicularis</name>
    <name type="common">orbiculate cardinalfish</name>
    <dbReference type="NCBI Taxonomy" id="375764"/>
    <lineage>
        <taxon>Eukaryota</taxon>
        <taxon>Metazoa</taxon>
        <taxon>Chordata</taxon>
        <taxon>Craniata</taxon>
        <taxon>Vertebrata</taxon>
        <taxon>Euteleostomi</taxon>
        <taxon>Actinopterygii</taxon>
        <taxon>Neopterygii</taxon>
        <taxon>Teleostei</taxon>
        <taxon>Neoteleostei</taxon>
        <taxon>Acanthomorphata</taxon>
        <taxon>Gobiaria</taxon>
        <taxon>Kurtiformes</taxon>
        <taxon>Apogonoidei</taxon>
        <taxon>Apogonidae</taxon>
        <taxon>Apogoninae</taxon>
        <taxon>Sphaeramia</taxon>
    </lineage>
</organism>
<dbReference type="InterPro" id="IPR042769">
    <property type="entry name" value="SPATA6_fam"/>
</dbReference>
<evidence type="ECO:0000313" key="2">
    <source>
        <dbReference type="Proteomes" id="UP000472271"/>
    </source>
</evidence>
<dbReference type="PANTHER" id="PTHR16435:SF3">
    <property type="entry name" value="SPERMATOGENESIS-ASSOCIATED PROTEIN 6"/>
    <property type="match status" value="1"/>
</dbReference>
<accession>A0A672ZQ05</accession>
<proteinExistence type="predicted"/>
<dbReference type="Ensembl" id="ENSSORT00005019893.1">
    <property type="protein sequence ID" value="ENSSORP00005019335.1"/>
    <property type="gene ID" value="ENSSORG00005009509.1"/>
</dbReference>
<dbReference type="InParanoid" id="A0A672ZQ05"/>
<dbReference type="GO" id="GO:0007283">
    <property type="term" value="P:spermatogenesis"/>
    <property type="evidence" value="ECO:0007669"/>
    <property type="project" value="InterPro"/>
</dbReference>
<dbReference type="GO" id="GO:0032027">
    <property type="term" value="F:myosin light chain binding"/>
    <property type="evidence" value="ECO:0007669"/>
    <property type="project" value="InterPro"/>
</dbReference>
<protein>
    <submittedName>
        <fullName evidence="1">Uncharacterized protein</fullName>
    </submittedName>
</protein>
<dbReference type="AlphaFoldDB" id="A0A672ZQ05"/>
<sequence length="166" mass="19321">QNIIKWHFNVDRKHTVSGKCSYQRPTVSSRTRALSPYTHRRMCQLSEDARQRLSHLRLGPHLFRKHSESQPPFLVLSSCSNMMDSNGRQCDKVLFSCFLPSNKTFSFVLHCNTSVSVSCNHLYRRSNNYNCQNCDYNQFIIPLPSDLTLKTHCHCVKVDTFLYKTS</sequence>
<reference evidence="1" key="3">
    <citation type="submission" date="2025-09" db="UniProtKB">
        <authorList>
            <consortium name="Ensembl"/>
        </authorList>
    </citation>
    <scope>IDENTIFICATION</scope>
</reference>
<keyword evidence="2" id="KW-1185">Reference proteome</keyword>
<evidence type="ECO:0000313" key="1">
    <source>
        <dbReference type="Ensembl" id="ENSSORP00005019335.1"/>
    </source>
</evidence>